<dbReference type="AlphaFoldDB" id="B0C1N9"/>
<organism evidence="1 2">
    <name type="scientific">Acaryochloris marina (strain MBIC 11017)</name>
    <dbReference type="NCBI Taxonomy" id="329726"/>
    <lineage>
        <taxon>Bacteria</taxon>
        <taxon>Bacillati</taxon>
        <taxon>Cyanobacteriota</taxon>
        <taxon>Cyanophyceae</taxon>
        <taxon>Acaryochloridales</taxon>
        <taxon>Acaryochloridaceae</taxon>
        <taxon>Acaryochloris</taxon>
    </lineage>
</organism>
<dbReference type="HOGENOM" id="CLU_3163360_0_0_3"/>
<reference evidence="1 2" key="1">
    <citation type="journal article" date="2008" name="Proc. Natl. Acad. Sci. U.S.A.">
        <title>Niche adaptation and genome expansion in the chlorophyll d-producing cyanobacterium Acaryochloris marina.</title>
        <authorList>
            <person name="Swingley W.D."/>
            <person name="Chen M."/>
            <person name="Cheung P.C."/>
            <person name="Conrad A.L."/>
            <person name="Dejesa L.C."/>
            <person name="Hao J."/>
            <person name="Honchak B.M."/>
            <person name="Karbach L.E."/>
            <person name="Kurdoglu A."/>
            <person name="Lahiri S."/>
            <person name="Mastrian S.D."/>
            <person name="Miyashita H."/>
            <person name="Page L."/>
            <person name="Ramakrishna P."/>
            <person name="Satoh S."/>
            <person name="Sattley W.M."/>
            <person name="Shimada Y."/>
            <person name="Taylor H.L."/>
            <person name="Tomo T."/>
            <person name="Tsuchiya T."/>
            <person name="Wang Z.T."/>
            <person name="Raymond J."/>
            <person name="Mimuro M."/>
            <person name="Blankenship R.E."/>
            <person name="Touchman J.W."/>
        </authorList>
    </citation>
    <scope>NUCLEOTIDE SEQUENCE [LARGE SCALE GENOMIC DNA]</scope>
    <source>
        <strain evidence="2">MBIC 11017</strain>
    </source>
</reference>
<proteinExistence type="predicted"/>
<accession>B0C1N9</accession>
<keyword evidence="2" id="KW-1185">Reference proteome</keyword>
<evidence type="ECO:0000313" key="2">
    <source>
        <dbReference type="Proteomes" id="UP000000268"/>
    </source>
</evidence>
<gene>
    <name evidence="1" type="ordered locus">AM1_5934</name>
</gene>
<dbReference type="Proteomes" id="UP000000268">
    <property type="component" value="Chromosome"/>
</dbReference>
<dbReference type="KEGG" id="amr:AM1_5934"/>
<dbReference type="EMBL" id="CP000828">
    <property type="protein sequence ID" value="ABW30873.1"/>
    <property type="molecule type" value="Genomic_DNA"/>
</dbReference>
<protein>
    <submittedName>
        <fullName evidence="1">Uncharacterized protein</fullName>
    </submittedName>
</protein>
<name>B0C1N9_ACAM1</name>
<evidence type="ECO:0000313" key="1">
    <source>
        <dbReference type="EMBL" id="ABW30873.1"/>
    </source>
</evidence>
<sequence length="47" mass="5363">MRSRKSWAEWSECYGSNCFQHSSYVENGTPPALFGEEEVLPSPPRSK</sequence>